<proteinExistence type="predicted"/>
<evidence type="ECO:0000256" key="1">
    <source>
        <dbReference type="ARBA" id="ARBA00022679"/>
    </source>
</evidence>
<dbReference type="GeneID" id="91098118"/>
<organism evidence="3 4">
    <name type="scientific">Kwoniella dendrophila CBS 6074</name>
    <dbReference type="NCBI Taxonomy" id="1295534"/>
    <lineage>
        <taxon>Eukaryota</taxon>
        <taxon>Fungi</taxon>
        <taxon>Dikarya</taxon>
        <taxon>Basidiomycota</taxon>
        <taxon>Agaricomycotina</taxon>
        <taxon>Tremellomycetes</taxon>
        <taxon>Tremellales</taxon>
        <taxon>Cryptococcaceae</taxon>
        <taxon>Kwoniella</taxon>
    </lineage>
</organism>
<feature type="compositionally biased region" description="Basic residues" evidence="2">
    <location>
        <begin position="219"/>
        <end position="229"/>
    </location>
</feature>
<dbReference type="InterPro" id="IPR029063">
    <property type="entry name" value="SAM-dependent_MTases_sf"/>
</dbReference>
<feature type="region of interest" description="Disordered" evidence="2">
    <location>
        <begin position="218"/>
        <end position="257"/>
    </location>
</feature>
<dbReference type="Gene3D" id="3.40.50.150">
    <property type="entry name" value="Vaccinia Virus protein VP39"/>
    <property type="match status" value="1"/>
</dbReference>
<sequence length="308" mass="35088">MSQDSSKIEASVHQHQHQHKHHFHSHGHSHSHDNGNNQEEIDLWAGKDYLDMPGVFEVAHISHDSIIHSLKNAGINKDEYKNWDILEIGCGAGAVTKHFINTFKSVHAIDTSPTMIATLSEYLKEDPNMDKLTYFLHTLSSSSNKQFEERQAQKSPIKDDLDRMIKPKQSKFKLAISNLVLHHIDNIPEFLNGAISLLEKDGWLVFTEIGWGENENLHQHQHHHDHNHNHNQVPSKPSIETEGKPHEGGSFNAPDHYRKPYTVESLKELFEGYGLKDVYAEERGVLPVFGVDNDKPKPSCLIVRGRKV</sequence>
<dbReference type="Proteomes" id="UP001355207">
    <property type="component" value="Chromosome 10"/>
</dbReference>
<dbReference type="PANTHER" id="PTHR43861:SF3">
    <property type="entry name" value="PUTATIVE (AFU_ORTHOLOGUE AFUA_2G14390)-RELATED"/>
    <property type="match status" value="1"/>
</dbReference>
<accession>A0AAX4K436</accession>
<dbReference type="Pfam" id="PF13489">
    <property type="entry name" value="Methyltransf_23"/>
    <property type="match status" value="1"/>
</dbReference>
<feature type="compositionally biased region" description="Basic and acidic residues" evidence="2">
    <location>
        <begin position="1"/>
        <end position="12"/>
    </location>
</feature>
<dbReference type="EMBL" id="CP144107">
    <property type="protein sequence ID" value="WWC92491.1"/>
    <property type="molecule type" value="Genomic_DNA"/>
</dbReference>
<keyword evidence="4" id="KW-1185">Reference proteome</keyword>
<dbReference type="SUPFAM" id="SSF53335">
    <property type="entry name" value="S-adenosyl-L-methionine-dependent methyltransferases"/>
    <property type="match status" value="1"/>
</dbReference>
<gene>
    <name evidence="3" type="ORF">L201_007450</name>
</gene>
<dbReference type="AlphaFoldDB" id="A0AAX4K436"/>
<dbReference type="PANTHER" id="PTHR43861">
    <property type="entry name" value="TRANS-ACONITATE 2-METHYLTRANSFERASE-RELATED"/>
    <property type="match status" value="1"/>
</dbReference>
<evidence type="ECO:0008006" key="5">
    <source>
        <dbReference type="Google" id="ProtNLM"/>
    </source>
</evidence>
<protein>
    <recommendedName>
        <fullName evidence="5">Methyltransferase type 12 domain-containing protein</fullName>
    </recommendedName>
</protein>
<feature type="region of interest" description="Disordered" evidence="2">
    <location>
        <begin position="1"/>
        <end position="38"/>
    </location>
</feature>
<evidence type="ECO:0000256" key="2">
    <source>
        <dbReference type="SAM" id="MobiDB-lite"/>
    </source>
</evidence>
<reference evidence="3 4" key="1">
    <citation type="submission" date="2024-01" db="EMBL/GenBank/DDBJ databases">
        <title>Comparative genomics of Cryptococcus and Kwoniella reveals pathogenesis evolution and contrasting modes of karyotype evolution via chromosome fusion or intercentromeric recombination.</title>
        <authorList>
            <person name="Coelho M.A."/>
            <person name="David-Palma M."/>
            <person name="Shea T."/>
            <person name="Bowers K."/>
            <person name="McGinley-Smith S."/>
            <person name="Mohammad A.W."/>
            <person name="Gnirke A."/>
            <person name="Yurkov A.M."/>
            <person name="Nowrousian M."/>
            <person name="Sun S."/>
            <person name="Cuomo C.A."/>
            <person name="Heitman J."/>
        </authorList>
    </citation>
    <scope>NUCLEOTIDE SEQUENCE [LARGE SCALE GENOMIC DNA]</scope>
    <source>
        <strain evidence="3 4">CBS 6074</strain>
    </source>
</reference>
<evidence type="ECO:0000313" key="4">
    <source>
        <dbReference type="Proteomes" id="UP001355207"/>
    </source>
</evidence>
<keyword evidence="1" id="KW-0808">Transferase</keyword>
<feature type="compositionally biased region" description="Basic residues" evidence="2">
    <location>
        <begin position="14"/>
        <end position="29"/>
    </location>
</feature>
<dbReference type="CDD" id="cd02440">
    <property type="entry name" value="AdoMet_MTases"/>
    <property type="match status" value="1"/>
</dbReference>
<dbReference type="GO" id="GO:0016740">
    <property type="term" value="F:transferase activity"/>
    <property type="evidence" value="ECO:0007669"/>
    <property type="project" value="UniProtKB-KW"/>
</dbReference>
<evidence type="ECO:0000313" key="3">
    <source>
        <dbReference type="EMBL" id="WWC92491.1"/>
    </source>
</evidence>
<name>A0AAX4K436_9TREE</name>
<dbReference type="RefSeq" id="XP_066079253.1">
    <property type="nucleotide sequence ID" value="XM_066223156.1"/>
</dbReference>